<dbReference type="SUPFAM" id="SSF57256">
    <property type="entry name" value="Elafin-like"/>
    <property type="match status" value="1"/>
</dbReference>
<feature type="domain" description="WAP" evidence="1">
    <location>
        <begin position="41"/>
        <end position="88"/>
    </location>
</feature>
<proteinExistence type="predicted"/>
<dbReference type="OrthoDB" id="5804959at2759"/>
<organism evidence="2">
    <name type="scientific">Lepeophtheirus salmonis</name>
    <name type="common">Salmon louse</name>
    <name type="synonym">Caligus salmonis</name>
    <dbReference type="NCBI Taxonomy" id="72036"/>
    <lineage>
        <taxon>Eukaryota</taxon>
        <taxon>Metazoa</taxon>
        <taxon>Ecdysozoa</taxon>
        <taxon>Arthropoda</taxon>
        <taxon>Crustacea</taxon>
        <taxon>Multicrustacea</taxon>
        <taxon>Hexanauplia</taxon>
        <taxon>Copepoda</taxon>
        <taxon>Siphonostomatoida</taxon>
        <taxon>Caligidae</taxon>
        <taxon>Lepeophtheirus</taxon>
    </lineage>
</organism>
<protein>
    <submittedName>
        <fullName evidence="2">Sushi, von Willebrand factor type A, EGF and pentraxin domaincontaining protein 1like [Acyrthosiphon pisum]</fullName>
    </submittedName>
</protein>
<dbReference type="InterPro" id="IPR036645">
    <property type="entry name" value="Elafin-like_sf"/>
</dbReference>
<dbReference type="AlphaFoldDB" id="A0A0K2T212"/>
<dbReference type="GO" id="GO:0030414">
    <property type="term" value="F:peptidase inhibitor activity"/>
    <property type="evidence" value="ECO:0007669"/>
    <property type="project" value="InterPro"/>
</dbReference>
<feature type="non-terminal residue" evidence="2">
    <location>
        <position position="1"/>
    </location>
</feature>
<evidence type="ECO:0000259" key="1">
    <source>
        <dbReference type="SMART" id="SM00217"/>
    </source>
</evidence>
<reference evidence="2" key="1">
    <citation type="submission" date="2014-05" db="EMBL/GenBank/DDBJ databases">
        <authorList>
            <person name="Chronopoulou M."/>
        </authorList>
    </citation>
    <scope>NUCLEOTIDE SEQUENCE</scope>
    <source>
        <tissue evidence="2">Whole organism</tissue>
    </source>
</reference>
<sequence>DYLFFKHKLITTTDLKDTMAVTTKFLLLLYMVDLSYSYSPKPDDCPIREDYSGIRECQRKCETDTDCVNDRKLCLCDGDCGLSCIRPEKECPELPDPPHGQVHLTG</sequence>
<evidence type="ECO:0000313" key="2">
    <source>
        <dbReference type="EMBL" id="CDW19642.1"/>
    </source>
</evidence>
<accession>A0A0K2T212</accession>
<dbReference type="EMBL" id="HACA01002281">
    <property type="protein sequence ID" value="CDW19642.1"/>
    <property type="molecule type" value="Transcribed_RNA"/>
</dbReference>
<dbReference type="SMART" id="SM00217">
    <property type="entry name" value="WAP"/>
    <property type="match status" value="1"/>
</dbReference>
<dbReference type="Pfam" id="PF00095">
    <property type="entry name" value="WAP"/>
    <property type="match status" value="1"/>
</dbReference>
<name>A0A0K2T212_LEPSM</name>
<dbReference type="InterPro" id="IPR008197">
    <property type="entry name" value="WAP_dom"/>
</dbReference>
<dbReference type="Gene3D" id="4.10.75.10">
    <property type="entry name" value="Elafin-like"/>
    <property type="match status" value="1"/>
</dbReference>
<dbReference type="GO" id="GO:0005576">
    <property type="term" value="C:extracellular region"/>
    <property type="evidence" value="ECO:0007669"/>
    <property type="project" value="InterPro"/>
</dbReference>
<feature type="non-terminal residue" evidence="2">
    <location>
        <position position="106"/>
    </location>
</feature>